<dbReference type="Proteomes" id="UP000549499">
    <property type="component" value="Unassembled WGS sequence"/>
</dbReference>
<dbReference type="InterPro" id="IPR002126">
    <property type="entry name" value="Cadherin-like_dom"/>
</dbReference>
<proteinExistence type="predicted"/>
<keyword evidence="2" id="KW-0812">Transmembrane</keyword>
<accession>A0A7K5IBL4</accession>
<evidence type="ECO:0000256" key="5">
    <source>
        <dbReference type="ARBA" id="ARBA00023180"/>
    </source>
</evidence>
<dbReference type="CDD" id="cd11304">
    <property type="entry name" value="Cadherin_repeat"/>
    <property type="match status" value="1"/>
</dbReference>
<gene>
    <name evidence="7" type="primary">Pcdhga3_1</name>
    <name evidence="7" type="ORF">CROSUL_R15084</name>
</gene>
<comment type="caution">
    <text evidence="7">The sequence shown here is derived from an EMBL/GenBank/DDBJ whole genome shotgun (WGS) entry which is preliminary data.</text>
</comment>
<evidence type="ECO:0000256" key="4">
    <source>
        <dbReference type="ARBA" id="ARBA00023136"/>
    </source>
</evidence>
<name>A0A7K5IBL4_CROSL</name>
<dbReference type="OrthoDB" id="6252479at2759"/>
<organism evidence="7 8">
    <name type="scientific">Crotophaga sulcirostris</name>
    <name type="common">Groove-billed ani</name>
    <dbReference type="NCBI Taxonomy" id="33598"/>
    <lineage>
        <taxon>Eukaryota</taxon>
        <taxon>Metazoa</taxon>
        <taxon>Chordata</taxon>
        <taxon>Craniata</taxon>
        <taxon>Vertebrata</taxon>
        <taxon>Euteleostomi</taxon>
        <taxon>Archelosauria</taxon>
        <taxon>Archosauria</taxon>
        <taxon>Dinosauria</taxon>
        <taxon>Saurischia</taxon>
        <taxon>Theropoda</taxon>
        <taxon>Coelurosauria</taxon>
        <taxon>Aves</taxon>
        <taxon>Neognathae</taxon>
        <taxon>Neoaves</taxon>
        <taxon>Otidimorphae</taxon>
        <taxon>Cuculiformes</taxon>
        <taxon>Crotophagidae</taxon>
        <taxon>Crotophaga</taxon>
    </lineage>
</organism>
<feature type="non-terminal residue" evidence="7">
    <location>
        <position position="1"/>
    </location>
</feature>
<evidence type="ECO:0000256" key="2">
    <source>
        <dbReference type="ARBA" id="ARBA00022692"/>
    </source>
</evidence>
<feature type="non-terminal residue" evidence="7">
    <location>
        <position position="59"/>
    </location>
</feature>
<reference evidence="7 8" key="1">
    <citation type="submission" date="2019-09" db="EMBL/GenBank/DDBJ databases">
        <title>Bird 10,000 Genomes (B10K) Project - Family phase.</title>
        <authorList>
            <person name="Zhang G."/>
        </authorList>
    </citation>
    <scope>NUCLEOTIDE SEQUENCE [LARGE SCALE GENOMIC DNA]</scope>
    <source>
        <strain evidence="7">B10K-DU-003-44</strain>
        <tissue evidence="7">Muscle</tissue>
    </source>
</reference>
<evidence type="ECO:0000313" key="7">
    <source>
        <dbReference type="EMBL" id="NWS78998.1"/>
    </source>
</evidence>
<feature type="domain" description="Cadherin" evidence="6">
    <location>
        <begin position="12"/>
        <end position="57"/>
    </location>
</feature>
<dbReference type="SUPFAM" id="SSF49313">
    <property type="entry name" value="Cadherin-like"/>
    <property type="match status" value="1"/>
</dbReference>
<keyword evidence="8" id="KW-1185">Reference proteome</keyword>
<protein>
    <submittedName>
        <fullName evidence="7">PCDG3 protein</fullName>
    </submittedName>
</protein>
<evidence type="ECO:0000256" key="1">
    <source>
        <dbReference type="ARBA" id="ARBA00004167"/>
    </source>
</evidence>
<dbReference type="GO" id="GO:0005509">
    <property type="term" value="F:calcium ion binding"/>
    <property type="evidence" value="ECO:0007669"/>
    <property type="project" value="InterPro"/>
</dbReference>
<sequence length="59" mass="6633">GEVRCWMEGGVPFHLQSSRGSYYTVVTSRDLDREEVSEYNVTVRASDGGSPPRWSRAVL</sequence>
<dbReference type="PANTHER" id="PTHR24028">
    <property type="entry name" value="CADHERIN-87A"/>
    <property type="match status" value="1"/>
</dbReference>
<dbReference type="AlphaFoldDB" id="A0A7K5IBL4"/>
<dbReference type="Pfam" id="PF00028">
    <property type="entry name" value="Cadherin"/>
    <property type="match status" value="1"/>
</dbReference>
<keyword evidence="4" id="KW-0472">Membrane</keyword>
<evidence type="ECO:0000256" key="3">
    <source>
        <dbReference type="ARBA" id="ARBA00022989"/>
    </source>
</evidence>
<evidence type="ECO:0000259" key="6">
    <source>
        <dbReference type="Pfam" id="PF00028"/>
    </source>
</evidence>
<evidence type="ECO:0000313" key="8">
    <source>
        <dbReference type="Proteomes" id="UP000549499"/>
    </source>
</evidence>
<dbReference type="GO" id="GO:0007156">
    <property type="term" value="P:homophilic cell adhesion via plasma membrane adhesion molecules"/>
    <property type="evidence" value="ECO:0007669"/>
    <property type="project" value="InterPro"/>
</dbReference>
<dbReference type="Gene3D" id="2.60.40.60">
    <property type="entry name" value="Cadherins"/>
    <property type="match status" value="1"/>
</dbReference>
<comment type="subcellular location">
    <subcellularLocation>
        <location evidence="1">Membrane</location>
        <topology evidence="1">Single-pass membrane protein</topology>
    </subcellularLocation>
</comment>
<dbReference type="GO" id="GO:0005886">
    <property type="term" value="C:plasma membrane"/>
    <property type="evidence" value="ECO:0007669"/>
    <property type="project" value="TreeGrafter"/>
</dbReference>
<keyword evidence="5" id="KW-0325">Glycoprotein</keyword>
<dbReference type="InterPro" id="IPR015919">
    <property type="entry name" value="Cadherin-like_sf"/>
</dbReference>
<dbReference type="InterPro" id="IPR050174">
    <property type="entry name" value="Protocadherin/Cadherin-CA"/>
</dbReference>
<dbReference type="PANTHER" id="PTHR24028:SF234">
    <property type="entry name" value="PROTOCADHERIN GAMMA-A3"/>
    <property type="match status" value="1"/>
</dbReference>
<keyword evidence="3" id="KW-1133">Transmembrane helix</keyword>
<dbReference type="EMBL" id="VYZB01001972">
    <property type="protein sequence ID" value="NWS78998.1"/>
    <property type="molecule type" value="Genomic_DNA"/>
</dbReference>